<sequence>MKFFLLGLLFVTSAFASNDLSHRPKSFLTSSGKAVFVDFTTADYTINYDITSRRAVATAMIKFFAPEAGMPIFDSYADPSFVVLNGQNVSSFSTKTPGRETTLRVVNQNVAVGNHTLSVTVPLTTLVDYVDGGVKSAFWASDLDDRRFLERYMPANFEFDQVKMTLTLNFLGAKTIQNVYTNGVVEEVKAGTYKINYPAHYTSSSIFFHTTPASSVVETRYSLKSIDGREIPVVIYVTKSASAATALDQMKAAATDVFQELERDYGAWPHPSLTIYNAGSGGMEYCGATMTSVSAVGHEMFHSYFARGVMPANGNTGWLDEALASWRDKGYQSISVLSGTSMMSNRLYYTRHTDYSAYSFGERFMSYMDNKLSSKGGLKPFMRHMVENRRFAPLFVEEFIQEMSQFYGVSLEDDFKKYTFGTKNKFDYNKSMQTVPHMHQKLSLEQLQELL</sequence>
<keyword evidence="3" id="KW-1185">Reference proteome</keyword>
<dbReference type="AlphaFoldDB" id="A0AAX4HJI5"/>
<accession>A0AAX4HJI5</accession>
<dbReference type="Proteomes" id="UP001324634">
    <property type="component" value="Chromosome"/>
</dbReference>
<dbReference type="KEGG" id="psti:SOO65_11850"/>
<evidence type="ECO:0000313" key="2">
    <source>
        <dbReference type="EMBL" id="WPU63380.1"/>
    </source>
</evidence>
<gene>
    <name evidence="2" type="ORF">SOO65_11850</name>
</gene>
<name>A0AAX4HJI5_9BACT</name>
<feature type="signal peptide" evidence="1">
    <location>
        <begin position="1"/>
        <end position="16"/>
    </location>
</feature>
<dbReference type="RefSeq" id="WP_321389982.1">
    <property type="nucleotide sequence ID" value="NZ_CP139487.1"/>
</dbReference>
<dbReference type="SUPFAM" id="SSF55486">
    <property type="entry name" value="Metalloproteases ('zincins'), catalytic domain"/>
    <property type="match status" value="1"/>
</dbReference>
<dbReference type="InterPro" id="IPR027268">
    <property type="entry name" value="Peptidase_M4/M1_CTD_sf"/>
</dbReference>
<reference evidence="2 3" key="1">
    <citation type="submission" date="2023-11" db="EMBL/GenBank/DDBJ databases">
        <title>Peredibacter starrii A3.12.</title>
        <authorList>
            <person name="Mitchell R.J."/>
        </authorList>
    </citation>
    <scope>NUCLEOTIDE SEQUENCE [LARGE SCALE GENOMIC DNA]</scope>
    <source>
        <strain evidence="2 3">A3.12</strain>
    </source>
</reference>
<evidence type="ECO:0000256" key="1">
    <source>
        <dbReference type="SAM" id="SignalP"/>
    </source>
</evidence>
<keyword evidence="1" id="KW-0732">Signal</keyword>
<feature type="chain" id="PRO_5043511713" description="Peptidase M1 membrane alanine aminopeptidase domain-containing protein" evidence="1">
    <location>
        <begin position="17"/>
        <end position="451"/>
    </location>
</feature>
<proteinExistence type="predicted"/>
<evidence type="ECO:0000313" key="3">
    <source>
        <dbReference type="Proteomes" id="UP001324634"/>
    </source>
</evidence>
<dbReference type="EMBL" id="CP139487">
    <property type="protein sequence ID" value="WPU63380.1"/>
    <property type="molecule type" value="Genomic_DNA"/>
</dbReference>
<protein>
    <recommendedName>
        <fullName evidence="4">Peptidase M1 membrane alanine aminopeptidase domain-containing protein</fullName>
    </recommendedName>
</protein>
<dbReference type="Gene3D" id="1.10.390.10">
    <property type="entry name" value="Neutral Protease Domain 2"/>
    <property type="match status" value="1"/>
</dbReference>
<organism evidence="2 3">
    <name type="scientific">Peredibacter starrii</name>
    <dbReference type="NCBI Taxonomy" id="28202"/>
    <lineage>
        <taxon>Bacteria</taxon>
        <taxon>Pseudomonadati</taxon>
        <taxon>Bdellovibrionota</taxon>
        <taxon>Bacteriovoracia</taxon>
        <taxon>Bacteriovoracales</taxon>
        <taxon>Bacteriovoracaceae</taxon>
        <taxon>Peredibacter</taxon>
    </lineage>
</organism>
<evidence type="ECO:0008006" key="4">
    <source>
        <dbReference type="Google" id="ProtNLM"/>
    </source>
</evidence>